<evidence type="ECO:0000256" key="2">
    <source>
        <dbReference type="SAM" id="SignalP"/>
    </source>
</evidence>
<evidence type="ECO:0000313" key="4">
    <source>
        <dbReference type="Proteomes" id="UP000291116"/>
    </source>
</evidence>
<evidence type="ECO:0000313" key="3">
    <source>
        <dbReference type="EMBL" id="VEU36973.1"/>
    </source>
</evidence>
<feature type="region of interest" description="Disordered" evidence="1">
    <location>
        <begin position="27"/>
        <end position="77"/>
    </location>
</feature>
<sequence length="611" mass="61362">MFVTKKFALFIVSAAFLASSVSAGGVRGVPTEDSAPANHGWGRELKKDQNKPNKNQNNPAVVTRPALPPPPTSPPVPNPIDVLVGKCSNPTLTSCILRNGANERVCFTCLYSISRLSSAGDSAVANCGRSQCGGCVNEARDTFGCATGGSAPAPVTTPGVPAPVSVSSPVPAPVPALVPAPVPAPVLEEIETFDFTTQGCPALKPVSGAVCSVPAPFQFQQCDYPTGSGVGVRCMCAYGQFICNPAAISPTPAPVPAPTAPTPPVAAPPGVCSPTLPNSGDTCSTGGAPFVTCCYTGISNKPANYAHICNCLSGENRYICNGGVSSQCTSVINAVASSPVPVPVPAPVPAPIATMPTPSLVNAPAPTGSSSSIPEFCRALPGVPKDGESCAGVLPAGMASGGCGGEIIETDNMNVTTVTNAACTCTATDPAPAWSCVKISAIAPPSSGCPPQASPPNTGDSCATVLPADSFLTSVECKYSKTVTDSSQLSTTTEKFCTCEKATQIFTCTDTESQLIPPVSIEAPADPAPADPAPADPAPADPAPADPAAPAASSPTIVQDGCPSTITSGTPCKAFIPAGANEQSCMTSLTTQCDCPGQESADPVWTCRTVP</sequence>
<reference evidence="3 4" key="1">
    <citation type="submission" date="2019-01" db="EMBL/GenBank/DDBJ databases">
        <authorList>
            <person name="Ferrante I. M."/>
        </authorList>
    </citation>
    <scope>NUCLEOTIDE SEQUENCE [LARGE SCALE GENOMIC DNA]</scope>
    <source>
        <strain evidence="3 4">B856</strain>
    </source>
</reference>
<dbReference type="Proteomes" id="UP000291116">
    <property type="component" value="Unassembled WGS sequence"/>
</dbReference>
<accession>A0A448Z4H8</accession>
<gene>
    <name evidence="3" type="ORF">PSNMU_V1.4_AUG-EV-PASAV3_0037490</name>
</gene>
<protein>
    <recommendedName>
        <fullName evidence="5">EGF-like domain-containing protein</fullName>
    </recommendedName>
</protein>
<name>A0A448Z4H8_9STRA</name>
<feature type="chain" id="PRO_5019244036" description="EGF-like domain-containing protein" evidence="2">
    <location>
        <begin position="24"/>
        <end position="611"/>
    </location>
</feature>
<feature type="compositionally biased region" description="Pro residues" evidence="1">
    <location>
        <begin position="66"/>
        <end position="77"/>
    </location>
</feature>
<evidence type="ECO:0008006" key="5">
    <source>
        <dbReference type="Google" id="ProtNLM"/>
    </source>
</evidence>
<keyword evidence="2" id="KW-0732">Signal</keyword>
<feature type="region of interest" description="Disordered" evidence="1">
    <location>
        <begin position="520"/>
        <end position="560"/>
    </location>
</feature>
<proteinExistence type="predicted"/>
<feature type="compositionally biased region" description="Low complexity" evidence="1">
    <location>
        <begin position="52"/>
        <end position="65"/>
    </location>
</feature>
<feature type="compositionally biased region" description="Basic and acidic residues" evidence="1">
    <location>
        <begin position="41"/>
        <end position="51"/>
    </location>
</feature>
<dbReference type="EMBL" id="CAACVS010000111">
    <property type="protein sequence ID" value="VEU36973.1"/>
    <property type="molecule type" value="Genomic_DNA"/>
</dbReference>
<evidence type="ECO:0000256" key="1">
    <source>
        <dbReference type="SAM" id="MobiDB-lite"/>
    </source>
</evidence>
<dbReference type="AlphaFoldDB" id="A0A448Z4H8"/>
<feature type="signal peptide" evidence="2">
    <location>
        <begin position="1"/>
        <end position="23"/>
    </location>
</feature>
<keyword evidence="4" id="KW-1185">Reference proteome</keyword>
<organism evidence="3 4">
    <name type="scientific">Pseudo-nitzschia multistriata</name>
    <dbReference type="NCBI Taxonomy" id="183589"/>
    <lineage>
        <taxon>Eukaryota</taxon>
        <taxon>Sar</taxon>
        <taxon>Stramenopiles</taxon>
        <taxon>Ochrophyta</taxon>
        <taxon>Bacillariophyta</taxon>
        <taxon>Bacillariophyceae</taxon>
        <taxon>Bacillariophycidae</taxon>
        <taxon>Bacillariales</taxon>
        <taxon>Bacillariaceae</taxon>
        <taxon>Pseudo-nitzschia</taxon>
    </lineage>
</organism>
<feature type="compositionally biased region" description="Pro residues" evidence="1">
    <location>
        <begin position="526"/>
        <end position="547"/>
    </location>
</feature>